<feature type="region of interest" description="Disordered" evidence="1">
    <location>
        <begin position="303"/>
        <end position="369"/>
    </location>
</feature>
<organism evidence="3 4">
    <name type="scientific">Diplodia intermedia</name>
    <dbReference type="NCBI Taxonomy" id="856260"/>
    <lineage>
        <taxon>Eukaryota</taxon>
        <taxon>Fungi</taxon>
        <taxon>Dikarya</taxon>
        <taxon>Ascomycota</taxon>
        <taxon>Pezizomycotina</taxon>
        <taxon>Dothideomycetes</taxon>
        <taxon>Dothideomycetes incertae sedis</taxon>
        <taxon>Botryosphaeriales</taxon>
        <taxon>Botryosphaeriaceae</taxon>
        <taxon>Diplodia</taxon>
    </lineage>
</organism>
<keyword evidence="2" id="KW-1133">Transmembrane helix</keyword>
<feature type="compositionally biased region" description="Low complexity" evidence="1">
    <location>
        <begin position="312"/>
        <end position="326"/>
    </location>
</feature>
<evidence type="ECO:0000313" key="4">
    <source>
        <dbReference type="Proteomes" id="UP001521184"/>
    </source>
</evidence>
<comment type="caution">
    <text evidence="3">The sequence shown here is derived from an EMBL/GenBank/DDBJ whole genome shotgun (WGS) entry which is preliminary data.</text>
</comment>
<evidence type="ECO:0000313" key="3">
    <source>
        <dbReference type="EMBL" id="KAL1646001.1"/>
    </source>
</evidence>
<reference evidence="3 4" key="1">
    <citation type="journal article" date="2023" name="Plant Dis.">
        <title>First Report of Diplodia intermedia Causing Canker and Dieback Diseases on Apple Trees in Canada.</title>
        <authorList>
            <person name="Ellouze W."/>
            <person name="Ilyukhin E."/>
            <person name="Sulman M."/>
            <person name="Ali S."/>
        </authorList>
    </citation>
    <scope>NUCLEOTIDE SEQUENCE [LARGE SCALE GENOMIC DNA]</scope>
    <source>
        <strain evidence="3 4">M45-28</strain>
    </source>
</reference>
<sequence>MTGTLVPPGWRFYEVTPAELAVVSLVWGFSLGWSIFAAGTALRQTLHMRRRRKHLTVYIAMVWAELVASFIIGFFGWFFMMGMIPPSFWFFFFVLVFWVIQIQVILQIIVNRVGLLVPDKRHVRKMKWCVAAYVGVINISVFCIWLPAQLQRSATYVHLNRIWDPVTKGLFLLLDGSLNLYFLRMVRRDLIAMGLHKYTTLFWTNAAMAVVSVFMDVAIILSMLFKNPFVYVQFHPLAYLIKLSIEMALADLIAKLVRAAASASHHDAAAAADINVDRRVFGTTDSADSTILLTIANPNSASFSSADKRKNNTTNNTTTVKSTNVNDDGGARHVAPRGKKQLEEQVSAAAESRKQDVDRAGGGGGGAAAVAVAAASPDDDDGIVAVDVADDGGAGGRTAADGEGALDGKRGRKFVEFVGVSGRDG</sequence>
<keyword evidence="4" id="KW-1185">Reference proteome</keyword>
<accession>A0ABR3TW63</accession>
<dbReference type="PANTHER" id="PTHR35179">
    <property type="entry name" value="PROTEIN CBG02620"/>
    <property type="match status" value="1"/>
</dbReference>
<keyword evidence="2" id="KW-0812">Transmembrane</keyword>
<proteinExistence type="predicted"/>
<gene>
    <name evidence="3" type="ORF">SLS58_003421</name>
</gene>
<feature type="transmembrane region" description="Helical" evidence="2">
    <location>
        <begin position="168"/>
        <end position="186"/>
    </location>
</feature>
<feature type="transmembrane region" description="Helical" evidence="2">
    <location>
        <begin position="130"/>
        <end position="148"/>
    </location>
</feature>
<evidence type="ECO:0000256" key="1">
    <source>
        <dbReference type="SAM" id="MobiDB-lite"/>
    </source>
</evidence>
<dbReference type="Proteomes" id="UP001521184">
    <property type="component" value="Unassembled WGS sequence"/>
</dbReference>
<feature type="transmembrane region" description="Helical" evidence="2">
    <location>
        <begin position="55"/>
        <end position="82"/>
    </location>
</feature>
<dbReference type="EMBL" id="JAKEKT020000017">
    <property type="protein sequence ID" value="KAL1646001.1"/>
    <property type="molecule type" value="Genomic_DNA"/>
</dbReference>
<keyword evidence="2" id="KW-0472">Membrane</keyword>
<name>A0ABR3TW63_9PEZI</name>
<feature type="transmembrane region" description="Helical" evidence="2">
    <location>
        <begin position="88"/>
        <end position="110"/>
    </location>
</feature>
<dbReference type="PANTHER" id="PTHR35179:SF1">
    <property type="entry name" value="INTEGRAL MEMBRANE PROTEIN"/>
    <property type="match status" value="1"/>
</dbReference>
<feature type="transmembrane region" description="Helical" evidence="2">
    <location>
        <begin position="198"/>
        <end position="225"/>
    </location>
</feature>
<protein>
    <submittedName>
        <fullName evidence="3">Uncharacterized protein</fullName>
    </submittedName>
</protein>
<evidence type="ECO:0000256" key="2">
    <source>
        <dbReference type="SAM" id="Phobius"/>
    </source>
</evidence>
<feature type="transmembrane region" description="Helical" evidence="2">
    <location>
        <begin position="20"/>
        <end position="43"/>
    </location>
</feature>